<reference evidence="1" key="1">
    <citation type="submission" date="2016-08" db="EMBL/GenBank/DDBJ databases">
        <authorList>
            <person name="Ngugi D.K."/>
            <person name="Miyake S."/>
            <person name="Stingl U."/>
        </authorList>
    </citation>
    <scope>NUCLEOTIDE SEQUENCE</scope>
    <source>
        <strain evidence="1">SCG-B11WGA-EpuloA1</strain>
    </source>
</reference>
<evidence type="ECO:0000313" key="1">
    <source>
        <dbReference type="EMBL" id="ONI39813.1"/>
    </source>
</evidence>
<accession>A0ACC8XBE5</accession>
<gene>
    <name evidence="1" type="ORF">AN396_07100</name>
</gene>
<organism evidence="1 2">
    <name type="scientific">Candidatus Epulonipiscium fishelsonii</name>
    <dbReference type="NCBI Taxonomy" id="77094"/>
    <lineage>
        <taxon>Bacteria</taxon>
        <taxon>Bacillati</taxon>
        <taxon>Bacillota</taxon>
        <taxon>Clostridia</taxon>
        <taxon>Lachnospirales</taxon>
        <taxon>Lachnospiraceae</taxon>
        <taxon>Candidatus Epulonipiscium</taxon>
    </lineage>
</organism>
<name>A0ACC8XBE5_9FIRM</name>
<comment type="caution">
    <text evidence="1">The sequence shown here is derived from an EMBL/GenBank/DDBJ whole genome shotgun (WGS) entry which is preliminary data.</text>
</comment>
<evidence type="ECO:0000313" key="2">
    <source>
        <dbReference type="Proteomes" id="UP000188605"/>
    </source>
</evidence>
<dbReference type="Proteomes" id="UP000188605">
    <property type="component" value="Unassembled WGS sequence"/>
</dbReference>
<keyword evidence="2" id="KW-1185">Reference proteome</keyword>
<sequence>MRAVPINFLRENIKLSTHIYNITGEVMFYKGYVLKKDAIAKLKYYNIKNVFITDKYCDSSDGNFLEMNLPSFAAAIIKLEKFYEISLNRKVDTEIFSEAYFAVYDLVEELIIHKDKLKITYIPSNIIGNTISTDAIHVAVMSAILGLKLGYKLDETVELFIAAYIQDITKPNAKNLVHPITAYEYLSQNYMLSSDVLLGVLHHHELLDGSGYPQKLKGNQISEYAKIIQMINAFYTLKGTIGMPVRNYYDLSNIVTTWASKFELDMIEVFIENIEYFSPNTLLKLSTGETACVVSENGISYIFPFLKIVKSEGIYYKEGEILNIQDIPDVNIISIAYYVD</sequence>
<proteinExistence type="predicted"/>
<protein>
    <submittedName>
        <fullName evidence="1">Uncharacterized protein</fullName>
    </submittedName>
</protein>
<dbReference type="EMBL" id="LJDB01000060">
    <property type="protein sequence ID" value="ONI39813.1"/>
    <property type="molecule type" value="Genomic_DNA"/>
</dbReference>